<dbReference type="Gene3D" id="1.10.287.70">
    <property type="match status" value="1"/>
</dbReference>
<accession>A0A061QZD1</accession>
<dbReference type="SUPFAM" id="SSF53850">
    <property type="entry name" value="Periplasmic binding protein-like II"/>
    <property type="match status" value="1"/>
</dbReference>
<keyword evidence="10" id="KW-0407">Ion channel</keyword>
<evidence type="ECO:0000256" key="7">
    <source>
        <dbReference type="ARBA" id="ARBA00023170"/>
    </source>
</evidence>
<evidence type="ECO:0000256" key="11">
    <source>
        <dbReference type="SAM" id="Phobius"/>
    </source>
</evidence>
<dbReference type="InterPro" id="IPR015683">
    <property type="entry name" value="Ionotropic_Glu_rcpt"/>
</dbReference>
<evidence type="ECO:0000256" key="3">
    <source>
        <dbReference type="ARBA" id="ARBA00022692"/>
    </source>
</evidence>
<keyword evidence="7" id="KW-0675">Receptor</keyword>
<keyword evidence="8" id="KW-0325">Glycoprotein</keyword>
<evidence type="ECO:0000313" key="14">
    <source>
        <dbReference type="EMBL" id="JAC63621.1"/>
    </source>
</evidence>
<dbReference type="EMBL" id="GBEZ01023256">
    <property type="protein sequence ID" value="JAC63621.1"/>
    <property type="molecule type" value="Transcribed_RNA"/>
</dbReference>
<feature type="transmembrane region" description="Helical" evidence="11">
    <location>
        <begin position="601"/>
        <end position="621"/>
    </location>
</feature>
<dbReference type="InterPro" id="IPR001320">
    <property type="entry name" value="Iontro_rcpt_C"/>
</dbReference>
<evidence type="ECO:0000256" key="4">
    <source>
        <dbReference type="ARBA" id="ARBA00022989"/>
    </source>
</evidence>
<evidence type="ECO:0000259" key="13">
    <source>
        <dbReference type="Pfam" id="PF00060"/>
    </source>
</evidence>
<evidence type="ECO:0000256" key="10">
    <source>
        <dbReference type="ARBA" id="ARBA00023303"/>
    </source>
</evidence>
<dbReference type="GO" id="GO:0015276">
    <property type="term" value="F:ligand-gated monoatomic ion channel activity"/>
    <property type="evidence" value="ECO:0007669"/>
    <property type="project" value="InterPro"/>
</dbReference>
<name>A0A061QZD1_9CHLO</name>
<dbReference type="PANTHER" id="PTHR18966">
    <property type="entry name" value="IONOTROPIC GLUTAMATE RECEPTOR"/>
    <property type="match status" value="1"/>
</dbReference>
<evidence type="ECO:0000256" key="1">
    <source>
        <dbReference type="ARBA" id="ARBA00004141"/>
    </source>
</evidence>
<dbReference type="AlphaFoldDB" id="A0A061QZD1"/>
<evidence type="ECO:0000256" key="8">
    <source>
        <dbReference type="ARBA" id="ARBA00023180"/>
    </source>
</evidence>
<comment type="subcellular location">
    <subcellularLocation>
        <location evidence="1">Membrane</location>
        <topology evidence="1">Multi-pass membrane protein</topology>
    </subcellularLocation>
</comment>
<keyword evidence="3 11" id="KW-0812">Transmembrane</keyword>
<feature type="non-terminal residue" evidence="14">
    <location>
        <position position="1"/>
    </location>
</feature>
<keyword evidence="12" id="KW-0732">Signal</keyword>
<dbReference type="Pfam" id="PF00060">
    <property type="entry name" value="Lig_chan"/>
    <property type="match status" value="1"/>
</dbReference>
<organism evidence="14">
    <name type="scientific">Tetraselmis sp. GSL018</name>
    <dbReference type="NCBI Taxonomy" id="582737"/>
    <lineage>
        <taxon>Eukaryota</taxon>
        <taxon>Viridiplantae</taxon>
        <taxon>Chlorophyta</taxon>
        <taxon>core chlorophytes</taxon>
        <taxon>Chlorodendrophyceae</taxon>
        <taxon>Chlorodendrales</taxon>
        <taxon>Chlorodendraceae</taxon>
        <taxon>Tetraselmis</taxon>
    </lineage>
</organism>
<protein>
    <recommendedName>
        <fullName evidence="13">Ionotropic glutamate receptor C-terminal domain-containing protein</fullName>
    </recommendedName>
</protein>
<keyword evidence="4 11" id="KW-1133">Transmembrane helix</keyword>
<gene>
    <name evidence="14" type="ORF">TSPGSL018_20191</name>
</gene>
<evidence type="ECO:0000256" key="6">
    <source>
        <dbReference type="ARBA" id="ARBA00023136"/>
    </source>
</evidence>
<feature type="transmembrane region" description="Helical" evidence="11">
    <location>
        <begin position="356"/>
        <end position="375"/>
    </location>
</feature>
<dbReference type="Gene3D" id="3.40.190.10">
    <property type="entry name" value="Periplasmic binding protein-like II"/>
    <property type="match status" value="1"/>
</dbReference>
<dbReference type="GO" id="GO:0016020">
    <property type="term" value="C:membrane"/>
    <property type="evidence" value="ECO:0007669"/>
    <property type="project" value="UniProtKB-SubCell"/>
</dbReference>
<keyword evidence="5" id="KW-0406">Ion transport</keyword>
<reference evidence="14" key="1">
    <citation type="submission" date="2014-05" db="EMBL/GenBank/DDBJ databases">
        <title>The transcriptome of the halophilic microalga Tetraselmis sp. GSL018 isolated from the Great Salt Lake, Utah.</title>
        <authorList>
            <person name="Jinkerson R.E."/>
            <person name="D'Adamo S."/>
            <person name="Posewitz M.C."/>
        </authorList>
    </citation>
    <scope>NUCLEOTIDE SEQUENCE</scope>
    <source>
        <strain evidence="14">GSL018</strain>
    </source>
</reference>
<keyword evidence="2" id="KW-0813">Transport</keyword>
<feature type="domain" description="Ionotropic glutamate receptor C-terminal" evidence="13">
    <location>
        <begin position="355"/>
        <end position="609"/>
    </location>
</feature>
<proteinExistence type="predicted"/>
<feature type="signal peptide" evidence="12">
    <location>
        <begin position="1"/>
        <end position="23"/>
    </location>
</feature>
<sequence>NLKFILLLWLWVNLLGCNRFVAAEGAGSGLSEVAACQSYLRQLLGSRAGITSSGQLIVEYNATAYGSNSSRPDIVASVDLETMQQYADERAPTLSNTNSSNTSSEVNTSVAYLLSNSTLEDITSSMLGEYNDTADKPFRNYYDDDIIFETDVSWNWTVSELLNIPIEGTRLDGFDSIIEGIKQENFPTVCLNFELTSSNSTVNETDRYVIQTVDEDGNALTTTCVTTVDSLENVTLRVHVIGDETEAYLDESGALYGYVGQTFAHMQRLVPGLDYSFANITVQSLLAYPLSPWSACVQDLHDGRLDVCLGEFFDTPERRELTEMSALVQLKSVVLVAPRTAGKIDFTRLMKPFSPSLWVCIAAVVVLFAVLLWFFSLGRETGDFPAAYGELKRFGHSIHLSVHSLLGAAVASDLSEPSHALYWLLSGYAVFIVVVIAAYTANLAAIMTAVSTASRFQSLAELAMEGRRVCVQQSLVQVLLSSAGDQIPVYETSSAEKSLEGIDEGLCAGAVLQLDAMHFAAKHHCDSKVIIGDVLFNMATGIPIRQRYEGLVSRYISQLRLTGVISGYYNTMLQRLTEETCATLLADEGGDETASLSLSNALPLFIVVGALFFIAAVMHVLEALWRRSKPKSNGELDGVKVMSGCAGDETPNSGSIDTRIAQLEASVQAILEGQSDIRSLLARGNATRA</sequence>
<feature type="transmembrane region" description="Helical" evidence="11">
    <location>
        <begin position="421"/>
        <end position="441"/>
    </location>
</feature>
<evidence type="ECO:0000256" key="5">
    <source>
        <dbReference type="ARBA" id="ARBA00023065"/>
    </source>
</evidence>
<evidence type="ECO:0000256" key="9">
    <source>
        <dbReference type="ARBA" id="ARBA00023286"/>
    </source>
</evidence>
<feature type="chain" id="PRO_5001605312" description="Ionotropic glutamate receptor C-terminal domain-containing protein" evidence="12">
    <location>
        <begin position="24"/>
        <end position="689"/>
    </location>
</feature>
<keyword evidence="6 11" id="KW-0472">Membrane</keyword>
<keyword evidence="9" id="KW-1071">Ligand-gated ion channel</keyword>
<evidence type="ECO:0000256" key="12">
    <source>
        <dbReference type="SAM" id="SignalP"/>
    </source>
</evidence>
<evidence type="ECO:0000256" key="2">
    <source>
        <dbReference type="ARBA" id="ARBA00022448"/>
    </source>
</evidence>